<gene>
    <name evidence="1" type="ORF">A2826_02805</name>
</gene>
<dbReference type="EMBL" id="MFEI01000034">
    <property type="protein sequence ID" value="OGE80361.1"/>
    <property type="molecule type" value="Genomic_DNA"/>
</dbReference>
<evidence type="ECO:0000313" key="1">
    <source>
        <dbReference type="EMBL" id="OGE80361.1"/>
    </source>
</evidence>
<proteinExistence type="predicted"/>
<name>A0A1F5NRR4_9BACT</name>
<protein>
    <submittedName>
        <fullName evidence="1">Uncharacterized protein</fullName>
    </submittedName>
</protein>
<dbReference type="Proteomes" id="UP000177912">
    <property type="component" value="Unassembled WGS sequence"/>
</dbReference>
<evidence type="ECO:0000313" key="2">
    <source>
        <dbReference type="Proteomes" id="UP000177912"/>
    </source>
</evidence>
<accession>A0A1F5NRR4</accession>
<organism evidence="1 2">
    <name type="scientific">Candidatus Doudnabacteria bacterium RIFCSPHIGHO2_01_FULL_43_23</name>
    <dbReference type="NCBI Taxonomy" id="1817822"/>
    <lineage>
        <taxon>Bacteria</taxon>
        <taxon>Candidatus Doudnaibacteriota</taxon>
    </lineage>
</organism>
<dbReference type="STRING" id="1817822.A2826_02805"/>
<sequence>MKTAIGIRFYSSSPEELQRLKKTVGQIVEFAVFVLIAVKDDNRKGVLPEINSWGLEKVVAVSAGNQEKFVPILNFMVKYIYSKHFDNVFFVSAEITLTEKIYQKLLGLIDDRTLVAGAALAGHKFNVGENKGTGETVPWNTLAVWNLKYLARTGFPLAGEAPYDESFAGLEEIGACAVLQKLYSNLKIKLVDVGSVDWNIGDLDSDRIAAHIRKLESKQQRAQKQMEFLDLPAPSVEHLEV</sequence>
<reference evidence="1 2" key="1">
    <citation type="journal article" date="2016" name="Nat. Commun.">
        <title>Thousands of microbial genomes shed light on interconnected biogeochemical processes in an aquifer system.</title>
        <authorList>
            <person name="Anantharaman K."/>
            <person name="Brown C.T."/>
            <person name="Hug L.A."/>
            <person name="Sharon I."/>
            <person name="Castelle C.J."/>
            <person name="Probst A.J."/>
            <person name="Thomas B.C."/>
            <person name="Singh A."/>
            <person name="Wilkins M.J."/>
            <person name="Karaoz U."/>
            <person name="Brodie E.L."/>
            <person name="Williams K.H."/>
            <person name="Hubbard S.S."/>
            <person name="Banfield J.F."/>
        </authorList>
    </citation>
    <scope>NUCLEOTIDE SEQUENCE [LARGE SCALE GENOMIC DNA]</scope>
</reference>
<comment type="caution">
    <text evidence="1">The sequence shown here is derived from an EMBL/GenBank/DDBJ whole genome shotgun (WGS) entry which is preliminary data.</text>
</comment>
<dbReference type="AlphaFoldDB" id="A0A1F5NRR4"/>